<comment type="caution">
    <text evidence="5">The sequence shown here is derived from an EMBL/GenBank/DDBJ whole genome shotgun (WGS) entry which is preliminary data.</text>
</comment>
<name>A0ABW5HNL5_9PSEU</name>
<organism evidence="5 6">
    <name type="scientific">Amycolatopsis silviterrae</name>
    <dbReference type="NCBI Taxonomy" id="1656914"/>
    <lineage>
        <taxon>Bacteria</taxon>
        <taxon>Bacillati</taxon>
        <taxon>Actinomycetota</taxon>
        <taxon>Actinomycetes</taxon>
        <taxon>Pseudonocardiales</taxon>
        <taxon>Pseudonocardiaceae</taxon>
        <taxon>Amycolatopsis</taxon>
    </lineage>
</organism>
<dbReference type="PRINTS" id="PR00502">
    <property type="entry name" value="NUDIXFAMILY"/>
</dbReference>
<dbReference type="InterPro" id="IPR054105">
    <property type="entry name" value="WHD_NrtR"/>
</dbReference>
<evidence type="ECO:0000256" key="1">
    <source>
        <dbReference type="ARBA" id="ARBA00005582"/>
    </source>
</evidence>
<accession>A0ABW5HNL5</accession>
<keyword evidence="2 3" id="KW-0378">Hydrolase</keyword>
<dbReference type="SUPFAM" id="SSF46785">
    <property type="entry name" value="Winged helix' DNA-binding domain"/>
    <property type="match status" value="1"/>
</dbReference>
<dbReference type="EMBL" id="JBHUKS010000042">
    <property type="protein sequence ID" value="MFD2474908.1"/>
    <property type="molecule type" value="Genomic_DNA"/>
</dbReference>
<dbReference type="Proteomes" id="UP001597483">
    <property type="component" value="Unassembled WGS sequence"/>
</dbReference>
<evidence type="ECO:0000256" key="2">
    <source>
        <dbReference type="ARBA" id="ARBA00022801"/>
    </source>
</evidence>
<evidence type="ECO:0000256" key="3">
    <source>
        <dbReference type="RuleBase" id="RU003476"/>
    </source>
</evidence>
<dbReference type="CDD" id="cd18873">
    <property type="entry name" value="NUDIX_NadM_like"/>
    <property type="match status" value="1"/>
</dbReference>
<gene>
    <name evidence="5" type="ORF">ACFSVL_46380</name>
</gene>
<keyword evidence="6" id="KW-1185">Reference proteome</keyword>
<sequence length="227" mass="24844">MVVLTVREHALQVLVVERAKPPFFGRLALPGGFLEDGENLDEAAQRELAEETGLAAEQVHVRQFRGYGGPDRDPRGRVVSVAYVALMPDLPIPTAGGDARAARWEPVAGLLEDPAVLAFDHHRILSDAVEHARDMLSHTTLATTFCPPEFTVTQLREVYETVWGTELDPSNFHRKVTRADGFLVPAGAKAASDGGRRANLYRAGTATQLYPALLREHHSKPGARQEP</sequence>
<dbReference type="InterPro" id="IPR020084">
    <property type="entry name" value="NUDIX_hydrolase_CS"/>
</dbReference>
<dbReference type="PANTHER" id="PTHR43736:SF4">
    <property type="entry name" value="SLR1690 PROTEIN"/>
    <property type="match status" value="1"/>
</dbReference>
<dbReference type="InterPro" id="IPR020476">
    <property type="entry name" value="Nudix_hydrolase"/>
</dbReference>
<dbReference type="InterPro" id="IPR000086">
    <property type="entry name" value="NUDIX_hydrolase_dom"/>
</dbReference>
<dbReference type="PROSITE" id="PS51462">
    <property type="entry name" value="NUDIX"/>
    <property type="match status" value="1"/>
</dbReference>
<dbReference type="SUPFAM" id="SSF55811">
    <property type="entry name" value="Nudix"/>
    <property type="match status" value="1"/>
</dbReference>
<dbReference type="InterPro" id="IPR036390">
    <property type="entry name" value="WH_DNA-bd_sf"/>
</dbReference>
<feature type="domain" description="Nudix hydrolase" evidence="4">
    <location>
        <begin position="1"/>
        <end position="129"/>
    </location>
</feature>
<comment type="similarity">
    <text evidence="1 3">Belongs to the Nudix hydrolase family.</text>
</comment>
<dbReference type="RefSeq" id="WP_378314603.1">
    <property type="nucleotide sequence ID" value="NZ_JBHUKS010000042.1"/>
</dbReference>
<dbReference type="Gene3D" id="1.10.10.10">
    <property type="entry name" value="Winged helix-like DNA-binding domain superfamily/Winged helix DNA-binding domain"/>
    <property type="match status" value="1"/>
</dbReference>
<dbReference type="PANTHER" id="PTHR43736">
    <property type="entry name" value="ADP-RIBOSE PYROPHOSPHATASE"/>
    <property type="match status" value="1"/>
</dbReference>
<dbReference type="Pfam" id="PF21906">
    <property type="entry name" value="WHD_NrtR"/>
    <property type="match status" value="1"/>
</dbReference>
<evidence type="ECO:0000313" key="5">
    <source>
        <dbReference type="EMBL" id="MFD2474908.1"/>
    </source>
</evidence>
<dbReference type="PROSITE" id="PS00893">
    <property type="entry name" value="NUDIX_BOX"/>
    <property type="match status" value="1"/>
</dbReference>
<dbReference type="Pfam" id="PF00293">
    <property type="entry name" value="NUDIX"/>
    <property type="match status" value="1"/>
</dbReference>
<reference evidence="6" key="1">
    <citation type="journal article" date="2019" name="Int. J. Syst. Evol. Microbiol.">
        <title>The Global Catalogue of Microorganisms (GCM) 10K type strain sequencing project: providing services to taxonomists for standard genome sequencing and annotation.</title>
        <authorList>
            <consortium name="The Broad Institute Genomics Platform"/>
            <consortium name="The Broad Institute Genome Sequencing Center for Infectious Disease"/>
            <person name="Wu L."/>
            <person name="Ma J."/>
        </authorList>
    </citation>
    <scope>NUCLEOTIDE SEQUENCE [LARGE SCALE GENOMIC DNA]</scope>
    <source>
        <strain evidence="6">CGMCC 4.7641</strain>
    </source>
</reference>
<protein>
    <submittedName>
        <fullName evidence="5">NUDIX domain-containing protein</fullName>
    </submittedName>
</protein>
<dbReference type="InterPro" id="IPR036388">
    <property type="entry name" value="WH-like_DNA-bd_sf"/>
</dbReference>
<dbReference type="Gene3D" id="3.90.79.10">
    <property type="entry name" value="Nucleoside Triphosphate Pyrophosphohydrolase"/>
    <property type="match status" value="1"/>
</dbReference>
<proteinExistence type="inferred from homology"/>
<dbReference type="InterPro" id="IPR015797">
    <property type="entry name" value="NUDIX_hydrolase-like_dom_sf"/>
</dbReference>
<evidence type="ECO:0000259" key="4">
    <source>
        <dbReference type="PROSITE" id="PS51462"/>
    </source>
</evidence>
<evidence type="ECO:0000313" key="6">
    <source>
        <dbReference type="Proteomes" id="UP001597483"/>
    </source>
</evidence>